<dbReference type="AlphaFoldDB" id="A0A543PIW1"/>
<evidence type="ECO:0000256" key="1">
    <source>
        <dbReference type="SAM" id="Phobius"/>
    </source>
</evidence>
<dbReference type="RefSeq" id="WP_142026433.1">
    <property type="nucleotide sequence ID" value="NZ_VFQE01000001.1"/>
</dbReference>
<keyword evidence="1" id="KW-0812">Transmembrane</keyword>
<accession>A0A543PIW1</accession>
<reference evidence="2 3" key="1">
    <citation type="submission" date="2019-06" db="EMBL/GenBank/DDBJ databases">
        <title>Sequencing the genomes of 1000 actinobacteria strains.</title>
        <authorList>
            <person name="Klenk H.-P."/>
        </authorList>
    </citation>
    <scope>NUCLEOTIDE SEQUENCE [LARGE SCALE GENOMIC DNA]</scope>
    <source>
        <strain evidence="2 3">DSM 46837</strain>
    </source>
</reference>
<protein>
    <submittedName>
        <fullName evidence="2">Uncharacterized protein</fullName>
    </submittedName>
</protein>
<feature type="transmembrane region" description="Helical" evidence="1">
    <location>
        <begin position="41"/>
        <end position="62"/>
    </location>
</feature>
<proteinExistence type="predicted"/>
<comment type="caution">
    <text evidence="2">The sequence shown here is derived from an EMBL/GenBank/DDBJ whole genome shotgun (WGS) entry which is preliminary data.</text>
</comment>
<dbReference type="OrthoDB" id="5198295at2"/>
<keyword evidence="3" id="KW-1185">Reference proteome</keyword>
<name>A0A543PIW1_9ACTN</name>
<evidence type="ECO:0000313" key="2">
    <source>
        <dbReference type="EMBL" id="TQN44011.1"/>
    </source>
</evidence>
<dbReference type="EMBL" id="VFQE01000001">
    <property type="protein sequence ID" value="TQN44011.1"/>
    <property type="molecule type" value="Genomic_DNA"/>
</dbReference>
<organism evidence="2 3">
    <name type="scientific">Blastococcus colisei</name>
    <dbReference type="NCBI Taxonomy" id="1564162"/>
    <lineage>
        <taxon>Bacteria</taxon>
        <taxon>Bacillati</taxon>
        <taxon>Actinomycetota</taxon>
        <taxon>Actinomycetes</taxon>
        <taxon>Geodermatophilales</taxon>
        <taxon>Geodermatophilaceae</taxon>
        <taxon>Blastococcus</taxon>
    </lineage>
</organism>
<dbReference type="Proteomes" id="UP000319865">
    <property type="component" value="Unassembled WGS sequence"/>
</dbReference>
<sequence length="63" mass="6584">MGESLRAALPMVMLIGGIALIVYAAYLHYAALPEEHTTRHVATRAAIAVVGLALILLGAGSFH</sequence>
<feature type="transmembrane region" description="Helical" evidence="1">
    <location>
        <begin position="7"/>
        <end position="29"/>
    </location>
</feature>
<gene>
    <name evidence="2" type="ORF">FHU33_3489</name>
</gene>
<evidence type="ECO:0000313" key="3">
    <source>
        <dbReference type="Proteomes" id="UP000319865"/>
    </source>
</evidence>
<keyword evidence="1" id="KW-1133">Transmembrane helix</keyword>
<keyword evidence="1" id="KW-0472">Membrane</keyword>